<dbReference type="InterPro" id="IPR050904">
    <property type="entry name" value="Adhesion/Biosynth-related"/>
</dbReference>
<feature type="domain" description="FAS1" evidence="1">
    <location>
        <begin position="568"/>
        <end position="736"/>
    </location>
</feature>
<reference evidence="2 3" key="1">
    <citation type="submission" date="2018-04" db="EMBL/GenBank/DDBJ databases">
        <title>Genomic Encyclopedia of Archaeal and Bacterial Type Strains, Phase II (KMG-II): from individual species to whole genera.</title>
        <authorList>
            <person name="Goeker M."/>
        </authorList>
    </citation>
    <scope>NUCLEOTIDE SEQUENCE [LARGE SCALE GENOMIC DNA]</scope>
    <source>
        <strain evidence="2 3">DSM 26809</strain>
    </source>
</reference>
<dbReference type="InterPro" id="IPR000782">
    <property type="entry name" value="FAS1_domain"/>
</dbReference>
<dbReference type="EMBL" id="QAOQ01000003">
    <property type="protein sequence ID" value="PTQ98253.1"/>
    <property type="molecule type" value="Genomic_DNA"/>
</dbReference>
<evidence type="ECO:0000313" key="2">
    <source>
        <dbReference type="EMBL" id="PTQ98253.1"/>
    </source>
</evidence>
<protein>
    <submittedName>
        <fullName evidence="2">Fasciclin domain-containing protein</fullName>
    </submittedName>
</protein>
<dbReference type="RefSeq" id="WP_107828428.1">
    <property type="nucleotide sequence ID" value="NZ_CP160205.1"/>
</dbReference>
<evidence type="ECO:0000313" key="3">
    <source>
        <dbReference type="Proteomes" id="UP000244168"/>
    </source>
</evidence>
<dbReference type="PROSITE" id="PS50213">
    <property type="entry name" value="FAS1"/>
    <property type="match status" value="2"/>
</dbReference>
<sequence>MIPQFIRRLVLLATAVVLVAGCRKKAFDDFYGRPATLQPPIYNVLDSRKNFTTFLTLIDKSGYKKSLSGGGYWTLFAPNDAAFQKYFTDNNTTLANIDSATARKIVQYCLVYNDFETTHIADYQSDAGWVPNAAFKRMTNYYDGFYKGQGPDGSATVLLSSNRNQSTNGSSFVFGDNNNKYIPFFYSSYMSAMGLSAADYNAFYPNSTYTGFNVDQAQVVNKDLIAENGVVHEIDRVLTPLPNLEQYLATNSQYSEFRKLFEQYMTLYIPNVDATARYKILTGSSSTVYIKQYSPLLAYAPNNENYVKANVYDAQSDGYTMVAPNNTALTQYLNSVILEFYGTVDKLPASIIADLLNAHMYNTTAWPSKFATTPNFQNETSKLSFSADLAEKKMCSNGIFYGSNKVQQANVFSTVYARAYLDPNYSLMWRILNNLKLAITSPTQRYTIFMLPDTYLRALGYDYNTTTNAFTLTVNGTVVAGGDQLQRLVNLHVINTPNNELNSLAGSGILETYGGEYMKWNAGQIFAAGNVETGVNATVGASRDYINGRIYYLNSGNLIYPTGTLASQIAKLAKVATDPYYDFYQYLINSTAYNAVSAEFSFTVSGANYTIFIPTKAAILQAVKDGYLPGTVSGTTVTPTYNPTSIDDKAKVTKFIQYHIINGVAMATDGKKSSVSTAFQTFLVNSLGDKLTITVKNQPNNMTVTDNFGRTSNVVNGSASNYLGSRALFHQIDNYLKYNF</sequence>
<dbReference type="OrthoDB" id="659398at2"/>
<gene>
    <name evidence="2" type="ORF">C8P68_103414</name>
</gene>
<name>A0A2T5JBL2_9SPHI</name>
<dbReference type="PROSITE" id="PS51257">
    <property type="entry name" value="PROKAR_LIPOPROTEIN"/>
    <property type="match status" value="1"/>
</dbReference>
<dbReference type="Gene3D" id="2.30.180.10">
    <property type="entry name" value="FAS1 domain"/>
    <property type="match status" value="2"/>
</dbReference>
<organism evidence="2 3">
    <name type="scientific">Mucilaginibacter yixingensis</name>
    <dbReference type="NCBI Taxonomy" id="1295612"/>
    <lineage>
        <taxon>Bacteria</taxon>
        <taxon>Pseudomonadati</taxon>
        <taxon>Bacteroidota</taxon>
        <taxon>Sphingobacteriia</taxon>
        <taxon>Sphingobacteriales</taxon>
        <taxon>Sphingobacteriaceae</taxon>
        <taxon>Mucilaginibacter</taxon>
    </lineage>
</organism>
<dbReference type="PANTHER" id="PTHR10900:SF77">
    <property type="entry name" value="FI19380P1"/>
    <property type="match status" value="1"/>
</dbReference>
<dbReference type="SMART" id="SM00554">
    <property type="entry name" value="FAS1"/>
    <property type="match status" value="2"/>
</dbReference>
<evidence type="ECO:0000259" key="1">
    <source>
        <dbReference type="PROSITE" id="PS50213"/>
    </source>
</evidence>
<dbReference type="SUPFAM" id="SSF82153">
    <property type="entry name" value="FAS1 domain"/>
    <property type="match status" value="2"/>
</dbReference>
<dbReference type="Pfam" id="PF02469">
    <property type="entry name" value="Fasciclin"/>
    <property type="match status" value="3"/>
</dbReference>
<proteinExistence type="predicted"/>
<feature type="domain" description="FAS1" evidence="1">
    <location>
        <begin position="38"/>
        <end position="238"/>
    </location>
</feature>
<accession>A0A2T5JBL2</accession>
<dbReference type="PANTHER" id="PTHR10900">
    <property type="entry name" value="PERIOSTIN-RELATED"/>
    <property type="match status" value="1"/>
</dbReference>
<dbReference type="AlphaFoldDB" id="A0A2T5JBL2"/>
<dbReference type="Proteomes" id="UP000244168">
    <property type="component" value="Unassembled WGS sequence"/>
</dbReference>
<comment type="caution">
    <text evidence="2">The sequence shown here is derived from an EMBL/GenBank/DDBJ whole genome shotgun (WGS) entry which is preliminary data.</text>
</comment>
<keyword evidence="3" id="KW-1185">Reference proteome</keyword>
<dbReference type="InterPro" id="IPR036378">
    <property type="entry name" value="FAS1_dom_sf"/>
</dbReference>